<dbReference type="AlphaFoldDB" id="A0A1F6C4E3"/>
<reference evidence="1 2" key="1">
    <citation type="journal article" date="2016" name="Nat. Commun.">
        <title>Thousands of microbial genomes shed light on interconnected biogeochemical processes in an aquifer system.</title>
        <authorList>
            <person name="Anantharaman K."/>
            <person name="Brown C.T."/>
            <person name="Hug L.A."/>
            <person name="Sharon I."/>
            <person name="Castelle C.J."/>
            <person name="Probst A.J."/>
            <person name="Thomas B.C."/>
            <person name="Singh A."/>
            <person name="Wilkins M.J."/>
            <person name="Karaoz U."/>
            <person name="Brodie E.L."/>
            <person name="Williams K.H."/>
            <person name="Hubbard S.S."/>
            <person name="Banfield J.F."/>
        </authorList>
    </citation>
    <scope>NUCLEOTIDE SEQUENCE [LARGE SCALE GENOMIC DNA]</scope>
    <source>
        <strain evidence="2">RIFCSPLOWO2_12_FULL_64_10</strain>
    </source>
</reference>
<proteinExistence type="predicted"/>
<evidence type="ECO:0000313" key="1">
    <source>
        <dbReference type="EMBL" id="OGG43862.1"/>
    </source>
</evidence>
<name>A0A1F6C4E3_HANXR</name>
<organism evidence="1 2">
    <name type="scientific">Handelsmanbacteria sp. (strain RIFCSPLOWO2_12_FULL_64_10)</name>
    <dbReference type="NCBI Taxonomy" id="1817868"/>
    <lineage>
        <taxon>Bacteria</taxon>
        <taxon>Candidatus Handelsmaniibacteriota</taxon>
    </lineage>
</organism>
<protein>
    <submittedName>
        <fullName evidence="1">Uncharacterized protein</fullName>
    </submittedName>
</protein>
<accession>A0A1F6C4E3</accession>
<sequence length="271" mass="30636">MAQHDPKESEYLSLIVNAIRVCADYRPKLGHGGKAGYSLQEFQKLYQADPFYNWMGLDNPLMYAAHKAAGGMTSIYRQIGIGCEGLFRRILKDQLQLSDEDVSWSYSVRKGRGKTRNLYLDGRIPLDRVNDAEIRNRISEWIRSCADVLDVSERVTTSLQGVVFEVRQGYKSKDSKRQNADIANAAAAYTKGYLPCAAILSLQIDDDVALRYRNERWALLTGNVADNAPETSVYAFMRQIVGFDLADFFRRHSPALKQEINSVLTHLLSTL</sequence>
<comment type="caution">
    <text evidence="1">The sequence shown here is derived from an EMBL/GenBank/DDBJ whole genome shotgun (WGS) entry which is preliminary data.</text>
</comment>
<evidence type="ECO:0000313" key="2">
    <source>
        <dbReference type="Proteomes" id="UP000178606"/>
    </source>
</evidence>
<dbReference type="EMBL" id="MFKF01000424">
    <property type="protein sequence ID" value="OGG43862.1"/>
    <property type="molecule type" value="Genomic_DNA"/>
</dbReference>
<dbReference type="Proteomes" id="UP000178606">
    <property type="component" value="Unassembled WGS sequence"/>
</dbReference>
<gene>
    <name evidence="1" type="ORF">A3F84_27545</name>
</gene>